<evidence type="ECO:0000256" key="2">
    <source>
        <dbReference type="SAM" id="MobiDB-lite"/>
    </source>
</evidence>
<dbReference type="OrthoDB" id="3525185at2759"/>
<dbReference type="GO" id="GO:0008270">
    <property type="term" value="F:zinc ion binding"/>
    <property type="evidence" value="ECO:0007669"/>
    <property type="project" value="InterPro"/>
</dbReference>
<keyword evidence="1" id="KW-0539">Nucleus</keyword>
<name>R0IU26_EXST2</name>
<feature type="region of interest" description="Disordered" evidence="2">
    <location>
        <begin position="382"/>
        <end position="409"/>
    </location>
</feature>
<dbReference type="HOGENOM" id="CLU_567384_0_0_1"/>
<dbReference type="PROSITE" id="PS00463">
    <property type="entry name" value="ZN2_CY6_FUNGAL_1"/>
    <property type="match status" value="1"/>
</dbReference>
<feature type="region of interest" description="Disordered" evidence="2">
    <location>
        <begin position="57"/>
        <end position="78"/>
    </location>
</feature>
<accession>R0IU26</accession>
<sequence>MPPKSQRSRACSQCRTRRVKCDETPETCNQCRRLGLPCSGPLQGSIVIDMTERVLKPRGRKKKETARAAPPAKRGADAAVSDALNKTIAPLHAMVDNAIFSTEPQNPDEVAKAVTAIRYHYRPPTFSQPSRALPEALDNAFLAHYVALNKGTGSYAPEIQWLAHLPSIYRKANKPAVRLSLRAAAMAFYGKHHQDSSIIVDSWRWYTVALGAQRASIAHMKKNDIPDEEEVLVPLILALYELYVGATATGSSAHLNAASEMMKMRGPSNCKSSTIWPLFKGIRNQEGHRAVVFNRKSVYSTPDWLTIPFIDMPKDEHQRLADIELMIPHCTAYLGTQGSLRVVLDTPIRPGVDVTPGKELTCKLIDDLHKWATDYPHLTKPFSLPAKPANRGPLSRPTKEKRPKSQPPSVDMALIGSYYMTIRLVLNMLMYKMQTESNAPRAPYEGSTEHYLSVAHQVSHDILKAASDLERAKTGGFDLLRSITPVVTASVAAPTIELKQEAKATIIRWASKVSGLTSVLERL</sequence>
<evidence type="ECO:0000259" key="3">
    <source>
        <dbReference type="PROSITE" id="PS50048"/>
    </source>
</evidence>
<keyword evidence="5" id="KW-1185">Reference proteome</keyword>
<evidence type="ECO:0000313" key="5">
    <source>
        <dbReference type="Proteomes" id="UP000016935"/>
    </source>
</evidence>
<dbReference type="RefSeq" id="XP_008024049.1">
    <property type="nucleotide sequence ID" value="XM_008025858.1"/>
</dbReference>
<dbReference type="AlphaFoldDB" id="R0IU26"/>
<reference evidence="4 5" key="1">
    <citation type="journal article" date="2012" name="PLoS Pathog.">
        <title>Diverse lifestyles and strategies of plant pathogenesis encoded in the genomes of eighteen Dothideomycetes fungi.</title>
        <authorList>
            <person name="Ohm R.A."/>
            <person name="Feau N."/>
            <person name="Henrissat B."/>
            <person name="Schoch C.L."/>
            <person name="Horwitz B.A."/>
            <person name="Barry K.W."/>
            <person name="Condon B.J."/>
            <person name="Copeland A.C."/>
            <person name="Dhillon B."/>
            <person name="Glaser F."/>
            <person name="Hesse C.N."/>
            <person name="Kosti I."/>
            <person name="LaButti K."/>
            <person name="Lindquist E.A."/>
            <person name="Lucas S."/>
            <person name="Salamov A.A."/>
            <person name="Bradshaw R.E."/>
            <person name="Ciuffetti L."/>
            <person name="Hamelin R.C."/>
            <person name="Kema G.H.J."/>
            <person name="Lawrence C."/>
            <person name="Scott J.A."/>
            <person name="Spatafora J.W."/>
            <person name="Turgeon B.G."/>
            <person name="de Wit P.J.G.M."/>
            <person name="Zhong S."/>
            <person name="Goodwin S.B."/>
            <person name="Grigoriev I.V."/>
        </authorList>
    </citation>
    <scope>NUCLEOTIDE SEQUENCE [LARGE SCALE GENOMIC DNA]</scope>
    <source>
        <strain evidence="5">28A</strain>
    </source>
</reference>
<dbReference type="InterPro" id="IPR001138">
    <property type="entry name" value="Zn2Cys6_DnaBD"/>
</dbReference>
<proteinExistence type="predicted"/>
<dbReference type="SUPFAM" id="SSF57701">
    <property type="entry name" value="Zn2/Cys6 DNA-binding domain"/>
    <property type="match status" value="1"/>
</dbReference>
<dbReference type="GeneID" id="19403145"/>
<dbReference type="InterPro" id="IPR036864">
    <property type="entry name" value="Zn2-C6_fun-type_DNA-bd_sf"/>
</dbReference>
<dbReference type="GO" id="GO:0000981">
    <property type="term" value="F:DNA-binding transcription factor activity, RNA polymerase II-specific"/>
    <property type="evidence" value="ECO:0007669"/>
    <property type="project" value="InterPro"/>
</dbReference>
<dbReference type="Gene3D" id="4.10.240.10">
    <property type="entry name" value="Zn(2)-C6 fungal-type DNA-binding domain"/>
    <property type="match status" value="1"/>
</dbReference>
<feature type="domain" description="Zn(2)-C6 fungal-type" evidence="3">
    <location>
        <begin position="10"/>
        <end position="39"/>
    </location>
</feature>
<evidence type="ECO:0000256" key="1">
    <source>
        <dbReference type="ARBA" id="ARBA00023242"/>
    </source>
</evidence>
<dbReference type="PROSITE" id="PS50048">
    <property type="entry name" value="ZN2_CY6_FUNGAL_2"/>
    <property type="match status" value="1"/>
</dbReference>
<dbReference type="PANTHER" id="PTHR38111:SF2">
    <property type="entry name" value="FINGER DOMAIN PROTEIN, PUTATIVE (AFU_ORTHOLOGUE AFUA_1G01560)-RELATED"/>
    <property type="match status" value="1"/>
</dbReference>
<dbReference type="EMBL" id="KB908548">
    <property type="protein sequence ID" value="EOA88111.1"/>
    <property type="molecule type" value="Genomic_DNA"/>
</dbReference>
<dbReference type="InterPro" id="IPR053178">
    <property type="entry name" value="Osmoadaptation_assoc"/>
</dbReference>
<reference evidence="4 5" key="2">
    <citation type="journal article" date="2013" name="PLoS Genet.">
        <title>Comparative genome structure, secondary metabolite, and effector coding capacity across Cochliobolus pathogens.</title>
        <authorList>
            <person name="Condon B.J."/>
            <person name="Leng Y."/>
            <person name="Wu D."/>
            <person name="Bushley K.E."/>
            <person name="Ohm R.A."/>
            <person name="Otillar R."/>
            <person name="Martin J."/>
            <person name="Schackwitz W."/>
            <person name="Grimwood J."/>
            <person name="MohdZainudin N."/>
            <person name="Xue C."/>
            <person name="Wang R."/>
            <person name="Manning V.A."/>
            <person name="Dhillon B."/>
            <person name="Tu Z.J."/>
            <person name="Steffenson B.J."/>
            <person name="Salamov A."/>
            <person name="Sun H."/>
            <person name="Lowry S."/>
            <person name="LaButti K."/>
            <person name="Han J."/>
            <person name="Copeland A."/>
            <person name="Lindquist E."/>
            <person name="Barry K."/>
            <person name="Schmutz J."/>
            <person name="Baker S.E."/>
            <person name="Ciuffetti L.M."/>
            <person name="Grigoriev I.V."/>
            <person name="Zhong S."/>
            <person name="Turgeon B.G."/>
        </authorList>
    </citation>
    <scope>NUCLEOTIDE SEQUENCE [LARGE SCALE GENOMIC DNA]</scope>
    <source>
        <strain evidence="5">28A</strain>
    </source>
</reference>
<dbReference type="PANTHER" id="PTHR38111">
    <property type="entry name" value="ZN(2)-C6 FUNGAL-TYPE DOMAIN-CONTAINING PROTEIN-RELATED"/>
    <property type="match status" value="1"/>
</dbReference>
<dbReference type="Pfam" id="PF00172">
    <property type="entry name" value="Zn_clus"/>
    <property type="match status" value="1"/>
</dbReference>
<organism evidence="4 5">
    <name type="scientific">Exserohilum turcicum (strain 28A)</name>
    <name type="common">Northern leaf blight fungus</name>
    <name type="synonym">Setosphaeria turcica</name>
    <dbReference type="NCBI Taxonomy" id="671987"/>
    <lineage>
        <taxon>Eukaryota</taxon>
        <taxon>Fungi</taxon>
        <taxon>Dikarya</taxon>
        <taxon>Ascomycota</taxon>
        <taxon>Pezizomycotina</taxon>
        <taxon>Dothideomycetes</taxon>
        <taxon>Pleosporomycetidae</taxon>
        <taxon>Pleosporales</taxon>
        <taxon>Pleosporineae</taxon>
        <taxon>Pleosporaceae</taxon>
        <taxon>Exserohilum</taxon>
    </lineage>
</organism>
<dbReference type="SMART" id="SM00066">
    <property type="entry name" value="GAL4"/>
    <property type="match status" value="1"/>
</dbReference>
<feature type="compositionally biased region" description="Low complexity" evidence="2">
    <location>
        <begin position="67"/>
        <end position="78"/>
    </location>
</feature>
<protein>
    <recommendedName>
        <fullName evidence="3">Zn(2)-C6 fungal-type domain-containing protein</fullName>
    </recommendedName>
</protein>
<dbReference type="eggNOG" id="ENOG502S89Y">
    <property type="taxonomic scope" value="Eukaryota"/>
</dbReference>
<evidence type="ECO:0000313" key="4">
    <source>
        <dbReference type="EMBL" id="EOA88111.1"/>
    </source>
</evidence>
<dbReference type="CDD" id="cd00067">
    <property type="entry name" value="GAL4"/>
    <property type="match status" value="1"/>
</dbReference>
<dbReference type="Proteomes" id="UP000016935">
    <property type="component" value="Unassembled WGS sequence"/>
</dbReference>
<gene>
    <name evidence="4" type="ORF">SETTUDRAFT_27574</name>
</gene>